<dbReference type="Pfam" id="PF01535">
    <property type="entry name" value="PPR"/>
    <property type="match status" value="5"/>
</dbReference>
<comment type="similarity">
    <text evidence="2">Belongs to the PPR family. PCMP-E subfamily.</text>
</comment>
<evidence type="ECO:0000313" key="4">
    <source>
        <dbReference type="EMBL" id="KAJ4964619.1"/>
    </source>
</evidence>
<keyword evidence="5" id="KW-1185">Reference proteome</keyword>
<dbReference type="InterPro" id="IPR046960">
    <property type="entry name" value="PPR_At4g14850-like_plant"/>
</dbReference>
<dbReference type="PANTHER" id="PTHR47926:SF467">
    <property type="entry name" value="REPEAT-CONTAINING PROTEIN, PUTATIVE-RELATED"/>
    <property type="match status" value="1"/>
</dbReference>
<accession>A0A9Q0HEU9</accession>
<dbReference type="NCBIfam" id="TIGR00756">
    <property type="entry name" value="PPR"/>
    <property type="match status" value="6"/>
</dbReference>
<reference evidence="4" key="1">
    <citation type="journal article" date="2023" name="Plant J.">
        <title>The genome of the king protea, Protea cynaroides.</title>
        <authorList>
            <person name="Chang J."/>
            <person name="Duong T.A."/>
            <person name="Schoeman C."/>
            <person name="Ma X."/>
            <person name="Roodt D."/>
            <person name="Barker N."/>
            <person name="Li Z."/>
            <person name="Van de Peer Y."/>
            <person name="Mizrachi E."/>
        </authorList>
    </citation>
    <scope>NUCLEOTIDE SEQUENCE</scope>
    <source>
        <tissue evidence="4">Young leaves</tissue>
    </source>
</reference>
<gene>
    <name evidence="4" type="ORF">NE237_016468</name>
</gene>
<dbReference type="InterPro" id="IPR046848">
    <property type="entry name" value="E_motif"/>
</dbReference>
<sequence>MSLPSRCSGALWKCGTPDWSLFISSLLKACRTIRNLEQVHTLVIRKGAEQDNLLITQFICRCNSFSNIGYATSVFDRVCQPNIYLWNSIIKGYCDFSSVSETITIFNRMKSSEVVPDEFTFPSLIKACSGVSAIRKGRAFHGSIVRYGIETDIFVSTSLIDFYGKCCEIECARKIFDGMSHRNEFSWTAMIVGYVTLGDLAAAVKLFNAMPCRNPASWNAMIGGYVKFGDLTTARKLFDQMPERNVVSFTSLICGYAKAGDMASARFLFDQSPVRDIVLWSALISGYAQNGQPNEAVKIFLEMHSKNVRPDEFVMVSLMSACSQVGNLELAKWVDSYVVQNAMDLCRAHVTAALIDMNAKCGNLERASCLFEEMPRRDLFSYCSMIQGLSIHGLGAKAVRLFSRMLDEGMTPDDVAFTVVLNACSHAGLVEDGCLYFNSMKNDYSIIPSPDHYACMVDLLGRSGELKAAYELIKSMPMEPHAGAWGALLGACRLHCDIELGEVVASRLFELEPRSAGSYVLLSNIYAAADRWLDVSNVRNLMREKGIRKIPGVSWI</sequence>
<dbReference type="PANTHER" id="PTHR47926">
    <property type="entry name" value="PENTATRICOPEPTIDE REPEAT-CONTAINING PROTEIN"/>
    <property type="match status" value="1"/>
</dbReference>
<dbReference type="GO" id="GO:0009451">
    <property type="term" value="P:RNA modification"/>
    <property type="evidence" value="ECO:0007669"/>
    <property type="project" value="InterPro"/>
</dbReference>
<evidence type="ECO:0008006" key="6">
    <source>
        <dbReference type="Google" id="ProtNLM"/>
    </source>
</evidence>
<feature type="repeat" description="PPR" evidence="3">
    <location>
        <begin position="82"/>
        <end position="116"/>
    </location>
</feature>
<comment type="caution">
    <text evidence="4">The sequence shown here is derived from an EMBL/GenBank/DDBJ whole genome shotgun (WGS) entry which is preliminary data.</text>
</comment>
<dbReference type="GO" id="GO:0003723">
    <property type="term" value="F:RNA binding"/>
    <property type="evidence" value="ECO:0007669"/>
    <property type="project" value="InterPro"/>
</dbReference>
<proteinExistence type="inferred from homology"/>
<dbReference type="PROSITE" id="PS51375">
    <property type="entry name" value="PPR"/>
    <property type="match status" value="4"/>
</dbReference>
<dbReference type="InterPro" id="IPR002885">
    <property type="entry name" value="PPR_rpt"/>
</dbReference>
<feature type="repeat" description="PPR" evidence="3">
    <location>
        <begin position="378"/>
        <end position="412"/>
    </location>
</feature>
<dbReference type="InterPro" id="IPR011990">
    <property type="entry name" value="TPR-like_helical_dom_sf"/>
</dbReference>
<feature type="repeat" description="PPR" evidence="3">
    <location>
        <begin position="276"/>
        <end position="310"/>
    </location>
</feature>
<keyword evidence="1" id="KW-0677">Repeat</keyword>
<dbReference type="Pfam" id="PF13041">
    <property type="entry name" value="PPR_2"/>
    <property type="match status" value="3"/>
</dbReference>
<dbReference type="Proteomes" id="UP001141806">
    <property type="component" value="Unassembled WGS sequence"/>
</dbReference>
<dbReference type="FunFam" id="1.25.40.10:FF:001156">
    <property type="entry name" value="Pentatricopeptide repeat-containing protein At5g61800"/>
    <property type="match status" value="1"/>
</dbReference>
<feature type="repeat" description="PPR" evidence="3">
    <location>
        <begin position="214"/>
        <end position="248"/>
    </location>
</feature>
<dbReference type="OrthoDB" id="185373at2759"/>
<dbReference type="Gene3D" id="1.25.40.10">
    <property type="entry name" value="Tetratricopeptide repeat domain"/>
    <property type="match status" value="4"/>
</dbReference>
<evidence type="ECO:0000256" key="1">
    <source>
        <dbReference type="ARBA" id="ARBA00022737"/>
    </source>
</evidence>
<organism evidence="4 5">
    <name type="scientific">Protea cynaroides</name>
    <dbReference type="NCBI Taxonomy" id="273540"/>
    <lineage>
        <taxon>Eukaryota</taxon>
        <taxon>Viridiplantae</taxon>
        <taxon>Streptophyta</taxon>
        <taxon>Embryophyta</taxon>
        <taxon>Tracheophyta</taxon>
        <taxon>Spermatophyta</taxon>
        <taxon>Magnoliopsida</taxon>
        <taxon>Proteales</taxon>
        <taxon>Proteaceae</taxon>
        <taxon>Protea</taxon>
    </lineage>
</organism>
<name>A0A9Q0HEU9_9MAGN</name>
<evidence type="ECO:0000256" key="2">
    <source>
        <dbReference type="ARBA" id="ARBA00061659"/>
    </source>
</evidence>
<evidence type="ECO:0000313" key="5">
    <source>
        <dbReference type="Proteomes" id="UP001141806"/>
    </source>
</evidence>
<evidence type="ECO:0000256" key="3">
    <source>
        <dbReference type="PROSITE-ProRule" id="PRU00708"/>
    </source>
</evidence>
<dbReference type="Pfam" id="PF20431">
    <property type="entry name" value="E_motif"/>
    <property type="match status" value="1"/>
</dbReference>
<dbReference type="FunFam" id="1.25.40.10:FF:000470">
    <property type="entry name" value="Pentatricopeptide repeat-containing protein At5g66520"/>
    <property type="match status" value="1"/>
</dbReference>
<protein>
    <recommendedName>
        <fullName evidence="6">Pentatricopeptide repeat-containing protein</fullName>
    </recommendedName>
</protein>
<dbReference type="FunFam" id="1.25.40.10:FF:000334">
    <property type="entry name" value="Pentatricopeptide repeat-containing protein"/>
    <property type="match status" value="1"/>
</dbReference>
<dbReference type="AlphaFoldDB" id="A0A9Q0HEU9"/>
<dbReference type="EMBL" id="JAMYWD010000007">
    <property type="protein sequence ID" value="KAJ4964619.1"/>
    <property type="molecule type" value="Genomic_DNA"/>
</dbReference>